<evidence type="ECO:0000256" key="15">
    <source>
        <dbReference type="ARBA" id="ARBA00022842"/>
    </source>
</evidence>
<evidence type="ECO:0000256" key="12">
    <source>
        <dbReference type="ARBA" id="ARBA00022741"/>
    </source>
</evidence>
<dbReference type="InterPro" id="IPR018935">
    <property type="entry name" value="RIO_kinase_CS"/>
</dbReference>
<dbReference type="GO" id="GO:0005737">
    <property type="term" value="C:cytoplasm"/>
    <property type="evidence" value="ECO:0007669"/>
    <property type="project" value="UniProtKB-SubCell"/>
</dbReference>
<keyword evidence="16" id="KW-0391">Immunity</keyword>
<dbReference type="Gene3D" id="3.30.200.20">
    <property type="entry name" value="Phosphorylase Kinase, domain 1"/>
    <property type="match status" value="1"/>
</dbReference>
<evidence type="ECO:0000256" key="16">
    <source>
        <dbReference type="ARBA" id="ARBA00022859"/>
    </source>
</evidence>
<evidence type="ECO:0000256" key="7">
    <source>
        <dbReference type="ARBA" id="ARBA00022527"/>
    </source>
</evidence>
<dbReference type="GO" id="GO:0005524">
    <property type="term" value="F:ATP binding"/>
    <property type="evidence" value="ECO:0007669"/>
    <property type="project" value="UniProtKB-KW"/>
</dbReference>
<dbReference type="OMA" id="KRMSSPW"/>
<evidence type="ECO:0000256" key="2">
    <source>
        <dbReference type="ARBA" id="ARBA00004496"/>
    </source>
</evidence>
<dbReference type="EC" id="2.7.11.1" evidence="4"/>
<feature type="region of interest" description="Disordered" evidence="23">
    <location>
        <begin position="1"/>
        <end position="71"/>
    </location>
</feature>
<dbReference type="FunFam" id="3.30.200.20:FF:000200">
    <property type="entry name" value="Serine/threonine-protein kinase RIO3"/>
    <property type="match status" value="1"/>
</dbReference>
<dbReference type="PANTHER" id="PTHR45723">
    <property type="entry name" value="SERINE/THREONINE-PROTEIN KINASE RIO1"/>
    <property type="match status" value="1"/>
</dbReference>
<name>A0A484B9T1_DRONA</name>
<evidence type="ECO:0000256" key="11">
    <source>
        <dbReference type="ARBA" id="ARBA00022723"/>
    </source>
</evidence>
<dbReference type="GO" id="GO:0004674">
    <property type="term" value="F:protein serine/threonine kinase activity"/>
    <property type="evidence" value="ECO:0007669"/>
    <property type="project" value="UniProtKB-KW"/>
</dbReference>
<dbReference type="Proteomes" id="UP000295192">
    <property type="component" value="Unassembled WGS sequence"/>
</dbReference>
<evidence type="ECO:0000256" key="18">
    <source>
        <dbReference type="ARBA" id="ARBA00047899"/>
    </source>
</evidence>
<dbReference type="PROSITE" id="PS01245">
    <property type="entry name" value="RIO1"/>
    <property type="match status" value="1"/>
</dbReference>
<keyword evidence="26" id="KW-1185">Reference proteome</keyword>
<dbReference type="CDD" id="cd05146">
    <property type="entry name" value="RIO3_euk"/>
    <property type="match status" value="1"/>
</dbReference>
<dbReference type="GO" id="GO:0051607">
    <property type="term" value="P:defense response to virus"/>
    <property type="evidence" value="ECO:0007669"/>
    <property type="project" value="UniProtKB-KW"/>
</dbReference>
<keyword evidence="12" id="KW-0547">Nucleotide-binding</keyword>
<dbReference type="Pfam" id="PF01163">
    <property type="entry name" value="RIO1"/>
    <property type="match status" value="1"/>
</dbReference>
<feature type="compositionally biased region" description="Basic and acidic residues" evidence="23">
    <location>
        <begin position="651"/>
        <end position="666"/>
    </location>
</feature>
<proteinExistence type="inferred from homology"/>
<organism evidence="25 26">
    <name type="scientific">Drosophila navojoa</name>
    <name type="common">Fruit fly</name>
    <dbReference type="NCBI Taxonomy" id="7232"/>
    <lineage>
        <taxon>Eukaryota</taxon>
        <taxon>Metazoa</taxon>
        <taxon>Ecdysozoa</taxon>
        <taxon>Arthropoda</taxon>
        <taxon>Hexapoda</taxon>
        <taxon>Insecta</taxon>
        <taxon>Pterygota</taxon>
        <taxon>Neoptera</taxon>
        <taxon>Endopterygota</taxon>
        <taxon>Diptera</taxon>
        <taxon>Brachycera</taxon>
        <taxon>Muscomorpha</taxon>
        <taxon>Ephydroidea</taxon>
        <taxon>Drosophilidae</taxon>
        <taxon>Drosophila</taxon>
    </lineage>
</organism>
<accession>A0A484B9T1</accession>
<feature type="compositionally biased region" description="Basic residues" evidence="23">
    <location>
        <begin position="57"/>
        <end position="71"/>
    </location>
</feature>
<dbReference type="GO" id="GO:0045087">
    <property type="term" value="P:innate immune response"/>
    <property type="evidence" value="ECO:0007669"/>
    <property type="project" value="UniProtKB-KW"/>
</dbReference>
<dbReference type="InterPro" id="IPR011009">
    <property type="entry name" value="Kinase-like_dom_sf"/>
</dbReference>
<evidence type="ECO:0000256" key="13">
    <source>
        <dbReference type="ARBA" id="ARBA00022777"/>
    </source>
</evidence>
<dbReference type="InterPro" id="IPR000687">
    <property type="entry name" value="RIO_kinase"/>
</dbReference>
<dbReference type="FunFam" id="1.10.510.10:FF:000254">
    <property type="entry name" value="Serine/threonine-protein kinase RIO3"/>
    <property type="match status" value="1"/>
</dbReference>
<keyword evidence="11" id="KW-0479">Metal-binding</keyword>
<gene>
    <name evidence="25" type="ORF">AWZ03_008049</name>
</gene>
<dbReference type="Gene3D" id="1.10.510.10">
    <property type="entry name" value="Transferase(Phosphotransferase) domain 1"/>
    <property type="match status" value="1"/>
</dbReference>
<dbReference type="InterPro" id="IPR051272">
    <property type="entry name" value="RIO-type_Ser/Thr_kinase"/>
</dbReference>
<dbReference type="GO" id="GO:0046872">
    <property type="term" value="F:metal ion binding"/>
    <property type="evidence" value="ECO:0007669"/>
    <property type="project" value="UniProtKB-KW"/>
</dbReference>
<dbReference type="SUPFAM" id="SSF56112">
    <property type="entry name" value="Protein kinase-like (PK-like)"/>
    <property type="match status" value="1"/>
</dbReference>
<keyword evidence="13" id="KW-0418">Kinase</keyword>
<sequence length="688" mass="77862">MLNMLAIPEKKHPKNQKFDEASDGGGGSGGVGASGSGSDVCGGGGGNGYRNGDSRLARKTKRNRKSPVKKFYRMSSPWSKVSNEPVQTINLADIMSEQYAHRLHDQELKQQQKRQQQNQTLPTAKPINAETYSNIASTSSKASQKLPPSDAGQWEDYSMLLNDEGKEQAEPLPASLLSLLEDEAESDAVIAQMLQSQFDHEYNEELRRIERQQNKQSKVTVTLNKFLRSGDAEFLHDTEAGADEEDDELAYLKQDWDCFETNEKILDAIPKCGFKLDKEGEMITKHDPQLCGVRNAQRVMSFPPEFPTGDGACFDMKLSNKVFNQLKAYSRRGRADRKEKVATAEMGVDAATRLLLYKLINNQILEQINGIISTGKEAVILHANSDASYTGTNEHGHGNGVLMPAELLPKECAIKVFKTTLNEFKQRDRYIKDDYRFKDRFSKQNHRVVINMWAEKEMHNLMRMQSIGLNVPDVVVLKKHVLVMRFIGDNHNAAPKLKDARLSDAELSCAYEEIVAAMHKLYNEAKLVHADLSEYNILWYEGKCWFIDVAQSVEPEHPSGLEFLMRDCDNIISFFERRGLPNIYTKEQLFEFITALNAETHNAAMLERIHTRGASINQATVPNQTECPDELKPLEYPFELAWEKSLLERQMRQEEAERNQEARETVDEAIDQSETKLSNDTDNANNTA</sequence>
<dbReference type="SMART" id="SM00090">
    <property type="entry name" value="RIO"/>
    <property type="match status" value="1"/>
</dbReference>
<dbReference type="OrthoDB" id="205248at2759"/>
<dbReference type="STRING" id="7232.A0A484B9T1"/>
<evidence type="ECO:0000256" key="1">
    <source>
        <dbReference type="ARBA" id="ARBA00001946"/>
    </source>
</evidence>
<evidence type="ECO:0000256" key="17">
    <source>
        <dbReference type="ARBA" id="ARBA00023118"/>
    </source>
</evidence>
<keyword evidence="10" id="KW-0808">Transferase</keyword>
<feature type="domain" description="RIO kinase" evidence="24">
    <location>
        <begin position="337"/>
        <end position="595"/>
    </location>
</feature>
<reference evidence="25 26" key="1">
    <citation type="journal article" date="2019" name="J. Hered.">
        <title>An Improved Genome Assembly for Drosophila navojoa, the Basal Species in the mojavensis Cluster.</title>
        <authorList>
            <person name="Vanderlinde T."/>
            <person name="Dupim E.G."/>
            <person name="Nazario-Yepiz N.O."/>
            <person name="Carvalho A.B."/>
        </authorList>
    </citation>
    <scope>NUCLEOTIDE SEQUENCE [LARGE SCALE GENOMIC DNA]</scope>
    <source>
        <strain evidence="25">Navoj_Jal97</strain>
        <tissue evidence="25">Whole organism</tissue>
    </source>
</reference>
<keyword evidence="7" id="KW-0723">Serine/threonine-protein kinase</keyword>
<evidence type="ECO:0000256" key="3">
    <source>
        <dbReference type="ARBA" id="ARBA00009196"/>
    </source>
</evidence>
<comment type="cofactor">
    <cofactor evidence="1">
        <name>Mg(2+)</name>
        <dbReference type="ChEBI" id="CHEBI:18420"/>
    </cofactor>
</comment>
<dbReference type="EMBL" id="LSRL02000076">
    <property type="protein sequence ID" value="TDG45543.1"/>
    <property type="molecule type" value="Genomic_DNA"/>
</dbReference>
<keyword evidence="8" id="KW-0597">Phosphoprotein</keyword>
<comment type="caution">
    <text evidence="25">The sequence shown here is derived from an EMBL/GenBank/DDBJ whole genome shotgun (WGS) entry which is preliminary data.</text>
</comment>
<evidence type="ECO:0000256" key="5">
    <source>
        <dbReference type="ARBA" id="ARBA00022490"/>
    </source>
</evidence>
<evidence type="ECO:0000256" key="9">
    <source>
        <dbReference type="ARBA" id="ARBA00022588"/>
    </source>
</evidence>
<evidence type="ECO:0000313" key="26">
    <source>
        <dbReference type="Proteomes" id="UP000295192"/>
    </source>
</evidence>
<dbReference type="AlphaFoldDB" id="A0A484B9T1"/>
<keyword evidence="14" id="KW-0067">ATP-binding</keyword>
<feature type="compositionally biased region" description="Gly residues" evidence="23">
    <location>
        <begin position="23"/>
        <end position="49"/>
    </location>
</feature>
<keyword evidence="15" id="KW-0460">Magnesium</keyword>
<comment type="subunit">
    <text evidence="20">Interacts with CASP10. Interacts with IRF3; RIOK3 probably mediates the interaction of TBK1 with IRF3. Associated with 40S pre-ribosomal particles.</text>
</comment>
<feature type="region of interest" description="Disordered" evidence="23">
    <location>
        <begin position="651"/>
        <end position="688"/>
    </location>
</feature>
<evidence type="ECO:0000313" key="25">
    <source>
        <dbReference type="EMBL" id="TDG45543.1"/>
    </source>
</evidence>
<evidence type="ECO:0000256" key="6">
    <source>
        <dbReference type="ARBA" id="ARBA00022517"/>
    </source>
</evidence>
<evidence type="ECO:0000256" key="14">
    <source>
        <dbReference type="ARBA" id="ARBA00022840"/>
    </source>
</evidence>
<protein>
    <recommendedName>
        <fullName evidence="21">Serine/threonine-protein kinase RIO3</fullName>
        <ecNumber evidence="4">2.7.11.1</ecNumber>
    </recommendedName>
    <alternativeName>
        <fullName evidence="22">RIO kinase 3</fullName>
    </alternativeName>
</protein>
<comment type="subcellular location">
    <subcellularLocation>
        <location evidence="2">Cytoplasm</location>
    </subcellularLocation>
</comment>
<evidence type="ECO:0000259" key="24">
    <source>
        <dbReference type="SMART" id="SM00090"/>
    </source>
</evidence>
<evidence type="ECO:0000256" key="23">
    <source>
        <dbReference type="SAM" id="MobiDB-lite"/>
    </source>
</evidence>
<keyword evidence="9" id="KW-0399">Innate immunity</keyword>
<dbReference type="InterPro" id="IPR018934">
    <property type="entry name" value="RIO_dom"/>
</dbReference>
<keyword evidence="6" id="KW-0690">Ribosome biogenesis</keyword>
<keyword evidence="17" id="KW-0051">Antiviral defense</keyword>
<comment type="catalytic activity">
    <reaction evidence="19">
        <text>L-seryl-[protein] + ATP = O-phospho-L-seryl-[protein] + ADP + H(+)</text>
        <dbReference type="Rhea" id="RHEA:17989"/>
        <dbReference type="Rhea" id="RHEA-COMP:9863"/>
        <dbReference type="Rhea" id="RHEA-COMP:11604"/>
        <dbReference type="ChEBI" id="CHEBI:15378"/>
        <dbReference type="ChEBI" id="CHEBI:29999"/>
        <dbReference type="ChEBI" id="CHEBI:30616"/>
        <dbReference type="ChEBI" id="CHEBI:83421"/>
        <dbReference type="ChEBI" id="CHEBI:456216"/>
        <dbReference type="EC" id="2.7.11.1"/>
    </reaction>
</comment>
<comment type="similarity">
    <text evidence="3">Belongs to the protein kinase superfamily. RIO-type Ser/Thr kinase family.</text>
</comment>
<evidence type="ECO:0000256" key="19">
    <source>
        <dbReference type="ARBA" id="ARBA00048679"/>
    </source>
</evidence>
<feature type="region of interest" description="Disordered" evidence="23">
    <location>
        <begin position="106"/>
        <end position="128"/>
    </location>
</feature>
<keyword evidence="5" id="KW-0963">Cytoplasm</keyword>
<evidence type="ECO:0000256" key="8">
    <source>
        <dbReference type="ARBA" id="ARBA00022553"/>
    </source>
</evidence>
<evidence type="ECO:0000256" key="22">
    <source>
        <dbReference type="ARBA" id="ARBA00076006"/>
    </source>
</evidence>
<dbReference type="GO" id="GO:0042254">
    <property type="term" value="P:ribosome biogenesis"/>
    <property type="evidence" value="ECO:0007669"/>
    <property type="project" value="UniProtKB-KW"/>
</dbReference>
<evidence type="ECO:0000256" key="20">
    <source>
        <dbReference type="ARBA" id="ARBA00064322"/>
    </source>
</evidence>
<comment type="catalytic activity">
    <reaction evidence="18">
        <text>L-threonyl-[protein] + ATP = O-phospho-L-threonyl-[protein] + ADP + H(+)</text>
        <dbReference type="Rhea" id="RHEA:46608"/>
        <dbReference type="Rhea" id="RHEA-COMP:11060"/>
        <dbReference type="Rhea" id="RHEA-COMP:11605"/>
        <dbReference type="ChEBI" id="CHEBI:15378"/>
        <dbReference type="ChEBI" id="CHEBI:30013"/>
        <dbReference type="ChEBI" id="CHEBI:30616"/>
        <dbReference type="ChEBI" id="CHEBI:61977"/>
        <dbReference type="ChEBI" id="CHEBI:456216"/>
        <dbReference type="EC" id="2.7.11.1"/>
    </reaction>
</comment>
<evidence type="ECO:0000256" key="21">
    <source>
        <dbReference type="ARBA" id="ARBA00068351"/>
    </source>
</evidence>
<evidence type="ECO:0000256" key="4">
    <source>
        <dbReference type="ARBA" id="ARBA00012513"/>
    </source>
</evidence>
<evidence type="ECO:0000256" key="10">
    <source>
        <dbReference type="ARBA" id="ARBA00022679"/>
    </source>
</evidence>